<accession>A0A8H6DSY8</accession>
<evidence type="ECO:0000313" key="2">
    <source>
        <dbReference type="Proteomes" id="UP000624244"/>
    </source>
</evidence>
<dbReference type="Proteomes" id="UP000624244">
    <property type="component" value="Unassembled WGS sequence"/>
</dbReference>
<dbReference type="EMBL" id="WNKQ01000014">
    <property type="protein sequence ID" value="KAF5846902.1"/>
    <property type="molecule type" value="Genomic_DNA"/>
</dbReference>
<comment type="caution">
    <text evidence="1">The sequence shown here is derived from an EMBL/GenBank/DDBJ whole genome shotgun (WGS) entry which is preliminary data.</text>
</comment>
<sequence>MPPLLQRENSVFIIYKQEILHLGSRLSSLSRNQLDILDYDLRAKIRSKSDPSSLGASTAVSNEGKEVVNVTSSGLPCVPAIARDLELGSVEPRVDDGSSEPVL</sequence>
<proteinExistence type="predicted"/>
<reference evidence="1" key="1">
    <citation type="submission" date="2019-11" db="EMBL/GenBank/DDBJ databases">
        <title>Bipolaris sorokiniana Genome sequencing.</title>
        <authorList>
            <person name="Wang H."/>
        </authorList>
    </citation>
    <scope>NUCLEOTIDE SEQUENCE</scope>
</reference>
<gene>
    <name evidence="1" type="ORF">GGP41_003210</name>
</gene>
<protein>
    <submittedName>
        <fullName evidence="1">Uncharacterized protein</fullName>
    </submittedName>
</protein>
<organism evidence="1 2">
    <name type="scientific">Cochliobolus sativus</name>
    <name type="common">Common root rot and spot blotch fungus</name>
    <name type="synonym">Bipolaris sorokiniana</name>
    <dbReference type="NCBI Taxonomy" id="45130"/>
    <lineage>
        <taxon>Eukaryota</taxon>
        <taxon>Fungi</taxon>
        <taxon>Dikarya</taxon>
        <taxon>Ascomycota</taxon>
        <taxon>Pezizomycotina</taxon>
        <taxon>Dothideomycetes</taxon>
        <taxon>Pleosporomycetidae</taxon>
        <taxon>Pleosporales</taxon>
        <taxon>Pleosporineae</taxon>
        <taxon>Pleosporaceae</taxon>
        <taxon>Bipolaris</taxon>
    </lineage>
</organism>
<name>A0A8H6DSY8_COCSA</name>
<dbReference type="AlphaFoldDB" id="A0A8H6DSY8"/>
<evidence type="ECO:0000313" key="1">
    <source>
        <dbReference type="EMBL" id="KAF5846902.1"/>
    </source>
</evidence>